<feature type="coiled-coil region" evidence="1">
    <location>
        <begin position="35"/>
        <end position="62"/>
    </location>
</feature>
<keyword evidence="3" id="KW-1185">Reference proteome</keyword>
<organism evidence="2 3">
    <name type="scientific">Collybia nuda</name>
    <dbReference type="NCBI Taxonomy" id="64659"/>
    <lineage>
        <taxon>Eukaryota</taxon>
        <taxon>Fungi</taxon>
        <taxon>Dikarya</taxon>
        <taxon>Basidiomycota</taxon>
        <taxon>Agaricomycotina</taxon>
        <taxon>Agaricomycetes</taxon>
        <taxon>Agaricomycetidae</taxon>
        <taxon>Agaricales</taxon>
        <taxon>Tricholomatineae</taxon>
        <taxon>Clitocybaceae</taxon>
        <taxon>Collybia</taxon>
    </lineage>
</organism>
<dbReference type="Proteomes" id="UP000807353">
    <property type="component" value="Unassembled WGS sequence"/>
</dbReference>
<protein>
    <recommendedName>
        <fullName evidence="4">F-box domain-containing protein</fullName>
    </recommendedName>
</protein>
<proteinExistence type="predicted"/>
<evidence type="ECO:0008006" key="4">
    <source>
        <dbReference type="Google" id="ProtNLM"/>
    </source>
</evidence>
<comment type="caution">
    <text evidence="2">The sequence shown here is derived from an EMBL/GenBank/DDBJ whole genome shotgun (WGS) entry which is preliminary data.</text>
</comment>
<dbReference type="OrthoDB" id="3248197at2759"/>
<evidence type="ECO:0000256" key="1">
    <source>
        <dbReference type="SAM" id="Coils"/>
    </source>
</evidence>
<name>A0A9P6CHV3_9AGAR</name>
<reference evidence="2" key="1">
    <citation type="submission" date="2020-11" db="EMBL/GenBank/DDBJ databases">
        <authorList>
            <consortium name="DOE Joint Genome Institute"/>
            <person name="Ahrendt S."/>
            <person name="Riley R."/>
            <person name="Andreopoulos W."/>
            <person name="Labutti K."/>
            <person name="Pangilinan J."/>
            <person name="Ruiz-Duenas F.J."/>
            <person name="Barrasa J.M."/>
            <person name="Sanchez-Garcia M."/>
            <person name="Camarero S."/>
            <person name="Miyauchi S."/>
            <person name="Serrano A."/>
            <person name="Linde D."/>
            <person name="Babiker R."/>
            <person name="Drula E."/>
            <person name="Ayuso-Fernandez I."/>
            <person name="Pacheco R."/>
            <person name="Padilla G."/>
            <person name="Ferreira P."/>
            <person name="Barriuso J."/>
            <person name="Kellner H."/>
            <person name="Castanera R."/>
            <person name="Alfaro M."/>
            <person name="Ramirez L."/>
            <person name="Pisabarro A.G."/>
            <person name="Kuo A."/>
            <person name="Tritt A."/>
            <person name="Lipzen A."/>
            <person name="He G."/>
            <person name="Yan M."/>
            <person name="Ng V."/>
            <person name="Cullen D."/>
            <person name="Martin F."/>
            <person name="Rosso M.-N."/>
            <person name="Henrissat B."/>
            <person name="Hibbett D."/>
            <person name="Martinez A.T."/>
            <person name="Grigoriev I.V."/>
        </authorList>
    </citation>
    <scope>NUCLEOTIDE SEQUENCE</scope>
    <source>
        <strain evidence="2">CBS 247.69</strain>
    </source>
</reference>
<evidence type="ECO:0000313" key="3">
    <source>
        <dbReference type="Proteomes" id="UP000807353"/>
    </source>
</evidence>
<accession>A0A9P6CHV3</accession>
<sequence length="540" mass="60513">MSCSPFAHKLTTNYVPTIDEIAQISRLLVEPLDQLRRLDAEISRLQQSIDELTAKRQRLDEFITPHQALLSPIRRIPQEVLQEIFLRCLPTNHNSVMSCREAPLLLGRVCSLWRSLSMTMPALWSSIYISVPQPTTAAWEGVNIAVLTQAVTEWLSRSGTLPLSITLYHTTARTEEQPLVQYMVSLCSRWKHVDLSLSTFTYPLITSLTKEDVPLLESCSFRTPTLGLSATYDISFKNPPEVLQAHCLRRLLIPSFMVPLNIPNWSALAEVLVVQGSFVTLHGLRIDAALSVLRHCQSLVVCTLALTEANISVNELPVVTVPNLKTLALHGGHGMGSFLERLRLPALCNLELKVNSVSIETNPVPLYSFLSRVVALESFTLTFAYQTRETLTALIARLPDIAQLFINIRGGWSSPERDKALFDDEVLALLEARKDNPVLPRLKAIECRPSSVSPDALFSFIESRTTYSSRFGVNRLDRVSFELPEKGKDIFPALSEVVAEGTEVIITYEEKPPAPRWIFNPRGNLDRSVPRLSRASQLRV</sequence>
<gene>
    <name evidence="2" type="ORF">BDZ94DRAFT_1260505</name>
</gene>
<dbReference type="AlphaFoldDB" id="A0A9P6CHV3"/>
<dbReference type="EMBL" id="MU150269">
    <property type="protein sequence ID" value="KAF9462685.1"/>
    <property type="molecule type" value="Genomic_DNA"/>
</dbReference>
<keyword evidence="1" id="KW-0175">Coiled coil</keyword>
<evidence type="ECO:0000313" key="2">
    <source>
        <dbReference type="EMBL" id="KAF9462685.1"/>
    </source>
</evidence>